<proteinExistence type="predicted"/>
<dbReference type="SMART" id="SM00331">
    <property type="entry name" value="PP2C_SIG"/>
    <property type="match status" value="1"/>
</dbReference>
<reference evidence="2" key="1">
    <citation type="submission" date="2021-01" db="EMBL/GenBank/DDBJ databases">
        <title>Genomic Encyclopedia of Type Strains, Phase IV (KMG-IV): sequencing the most valuable type-strain genomes for metagenomic binning, comparative biology and taxonomic classification.</title>
        <authorList>
            <person name="Goeker M."/>
        </authorList>
    </citation>
    <scope>NUCLEOTIDE SEQUENCE</scope>
    <source>
        <strain evidence="2">DSM 23230</strain>
    </source>
</reference>
<organism evidence="2 3">
    <name type="scientific">Halanaerobacter jeridensis</name>
    <dbReference type="NCBI Taxonomy" id="706427"/>
    <lineage>
        <taxon>Bacteria</taxon>
        <taxon>Bacillati</taxon>
        <taxon>Bacillota</taxon>
        <taxon>Clostridia</taxon>
        <taxon>Halanaerobiales</taxon>
        <taxon>Halobacteroidaceae</taxon>
        <taxon>Halanaerobacter</taxon>
    </lineage>
</organism>
<dbReference type="InterPro" id="IPR001932">
    <property type="entry name" value="PPM-type_phosphatase-like_dom"/>
</dbReference>
<name>A0A939BNK0_9FIRM</name>
<dbReference type="SUPFAM" id="SSF81606">
    <property type="entry name" value="PP2C-like"/>
    <property type="match status" value="1"/>
</dbReference>
<dbReference type="PANTHER" id="PTHR47992">
    <property type="entry name" value="PROTEIN PHOSPHATASE"/>
    <property type="match status" value="1"/>
</dbReference>
<protein>
    <submittedName>
        <fullName evidence="2">Serine/threonine protein phosphatase PrpC</fullName>
    </submittedName>
</protein>
<dbReference type="Pfam" id="PF13672">
    <property type="entry name" value="PP2C_2"/>
    <property type="match status" value="1"/>
</dbReference>
<dbReference type="AlphaFoldDB" id="A0A939BNK0"/>
<dbReference type="PROSITE" id="PS51746">
    <property type="entry name" value="PPM_2"/>
    <property type="match status" value="1"/>
</dbReference>
<dbReference type="EMBL" id="JAFBDQ010000002">
    <property type="protein sequence ID" value="MBM7555622.1"/>
    <property type="molecule type" value="Genomic_DNA"/>
</dbReference>
<sequence>MILGLPQLLLVTITLLIALKFALEYYSKDNRELPALSIANAQNIGTRKRQEDSFATIKDEDQVLAVVADGMGGFHSGKEASELVTKNFMEQFCRTYDINSVSQFLVNTVEDSNQKLQQRMEIEKIGTTLIAVLLKKDLLYWIAVGDSHLYLYRNQQLKQLNTDHIFAKKLQNSYQAGEISRYKMLNHPQRERLTSYLGQENLAEIDYSIDPIELQRGDRLVLCTDGVYDSISELELSQLLKQQKEDQIVAEEIIAKVMSKGQPKQDNATVVVLAKN</sequence>
<evidence type="ECO:0000259" key="1">
    <source>
        <dbReference type="PROSITE" id="PS51746"/>
    </source>
</evidence>
<dbReference type="InterPro" id="IPR015655">
    <property type="entry name" value="PP2C"/>
</dbReference>
<keyword evidence="3" id="KW-1185">Reference proteome</keyword>
<evidence type="ECO:0000313" key="3">
    <source>
        <dbReference type="Proteomes" id="UP000774000"/>
    </source>
</evidence>
<evidence type="ECO:0000313" key="2">
    <source>
        <dbReference type="EMBL" id="MBM7555622.1"/>
    </source>
</evidence>
<dbReference type="GO" id="GO:0004722">
    <property type="term" value="F:protein serine/threonine phosphatase activity"/>
    <property type="evidence" value="ECO:0007669"/>
    <property type="project" value="InterPro"/>
</dbReference>
<dbReference type="SMART" id="SM00332">
    <property type="entry name" value="PP2Cc"/>
    <property type="match status" value="1"/>
</dbReference>
<dbReference type="CDD" id="cd00143">
    <property type="entry name" value="PP2Cc"/>
    <property type="match status" value="1"/>
</dbReference>
<gene>
    <name evidence="2" type="ORF">JOC47_000447</name>
</gene>
<comment type="caution">
    <text evidence="2">The sequence shown here is derived from an EMBL/GenBank/DDBJ whole genome shotgun (WGS) entry which is preliminary data.</text>
</comment>
<dbReference type="InterPro" id="IPR036457">
    <property type="entry name" value="PPM-type-like_dom_sf"/>
</dbReference>
<dbReference type="Proteomes" id="UP000774000">
    <property type="component" value="Unassembled WGS sequence"/>
</dbReference>
<accession>A0A939BNK0</accession>
<dbReference type="Gene3D" id="3.60.40.10">
    <property type="entry name" value="PPM-type phosphatase domain"/>
    <property type="match status" value="1"/>
</dbReference>
<dbReference type="RefSeq" id="WP_204700349.1">
    <property type="nucleotide sequence ID" value="NZ_JAFBDQ010000002.1"/>
</dbReference>
<feature type="domain" description="PPM-type phosphatase" evidence="1">
    <location>
        <begin position="35"/>
        <end position="275"/>
    </location>
</feature>